<keyword evidence="2" id="KW-1185">Reference proteome</keyword>
<sequence>MADLQFQLASLPPTSLGGNLDIDRMPLHPTQQLLEGLVEFSFIAIFPFYNHVDDILKCIRRMKRLKKLFMKLGPEPSSTILEDEIKAANYHIDLNDPWTELSTSYQLAAHTVRSMGAEAQLRTFVVDDFKMTGVWDSVEDTISDILATSWIYNGTGIWSKQAIPVSIEPPAESS</sequence>
<accession>A0ACC3AIQ5</accession>
<comment type="caution">
    <text evidence="1">The sequence shown here is derived from an EMBL/GenBank/DDBJ whole genome shotgun (WGS) entry which is preliminary data.</text>
</comment>
<reference evidence="1" key="1">
    <citation type="submission" date="2022-10" db="EMBL/GenBank/DDBJ databases">
        <title>Culturing micro-colonial fungi from biological soil crusts in the Mojave desert and describing Neophaeococcomyces mojavensis, and introducing the new genera and species Taxawa tesnikishii.</title>
        <authorList>
            <person name="Kurbessoian T."/>
            <person name="Stajich J.E."/>
        </authorList>
    </citation>
    <scope>NUCLEOTIDE SEQUENCE</scope>
    <source>
        <strain evidence="1">JES_112</strain>
    </source>
</reference>
<proteinExistence type="predicted"/>
<dbReference type="EMBL" id="JAPDRQ010000011">
    <property type="protein sequence ID" value="KAJ9663024.1"/>
    <property type="molecule type" value="Genomic_DNA"/>
</dbReference>
<gene>
    <name evidence="1" type="ORF">H2198_001016</name>
</gene>
<organism evidence="1 2">
    <name type="scientific">Neophaeococcomyces mojaviensis</name>
    <dbReference type="NCBI Taxonomy" id="3383035"/>
    <lineage>
        <taxon>Eukaryota</taxon>
        <taxon>Fungi</taxon>
        <taxon>Dikarya</taxon>
        <taxon>Ascomycota</taxon>
        <taxon>Pezizomycotina</taxon>
        <taxon>Eurotiomycetes</taxon>
        <taxon>Chaetothyriomycetidae</taxon>
        <taxon>Chaetothyriales</taxon>
        <taxon>Chaetothyriales incertae sedis</taxon>
        <taxon>Neophaeococcomyces</taxon>
    </lineage>
</organism>
<protein>
    <submittedName>
        <fullName evidence="1">Uncharacterized protein</fullName>
    </submittedName>
</protein>
<evidence type="ECO:0000313" key="2">
    <source>
        <dbReference type="Proteomes" id="UP001172386"/>
    </source>
</evidence>
<name>A0ACC3AIQ5_9EURO</name>
<dbReference type="Proteomes" id="UP001172386">
    <property type="component" value="Unassembled WGS sequence"/>
</dbReference>
<evidence type="ECO:0000313" key="1">
    <source>
        <dbReference type="EMBL" id="KAJ9663024.1"/>
    </source>
</evidence>